<gene>
    <name evidence="4" type="ORF">MANES_04G057200</name>
</gene>
<proteinExistence type="predicted"/>
<dbReference type="Gene3D" id="3.30.465.10">
    <property type="match status" value="1"/>
</dbReference>
<dbReference type="InterPro" id="IPR016167">
    <property type="entry name" value="FAD-bd_PCMH_sub1"/>
</dbReference>
<dbReference type="FunFam" id="1.10.150.120:FF:000006">
    <property type="entry name" value="Aldehyde oxidase"/>
    <property type="match status" value="1"/>
</dbReference>
<dbReference type="SUPFAM" id="SSF54292">
    <property type="entry name" value="2Fe-2S ferredoxin-like"/>
    <property type="match status" value="1"/>
</dbReference>
<evidence type="ECO:0000256" key="2">
    <source>
        <dbReference type="ARBA" id="ARBA00022505"/>
    </source>
</evidence>
<dbReference type="SUPFAM" id="SSF55447">
    <property type="entry name" value="CO dehydrogenase flavoprotein C-terminal domain-like"/>
    <property type="match status" value="1"/>
</dbReference>
<dbReference type="Gene3D" id="3.30.43.10">
    <property type="entry name" value="Uridine Diphospho-n-acetylenolpyruvylglucosamine Reductase, domain 2"/>
    <property type="match status" value="1"/>
</dbReference>
<reference evidence="4" key="1">
    <citation type="submission" date="2016-02" db="EMBL/GenBank/DDBJ databases">
        <title>WGS assembly of Manihot esculenta.</title>
        <authorList>
            <person name="Bredeson J.V."/>
            <person name="Prochnik S.E."/>
            <person name="Lyons J.B."/>
            <person name="Schmutz J."/>
            <person name="Grimwood J."/>
            <person name="Vrebalov J."/>
            <person name="Bart R.S."/>
            <person name="Amuge T."/>
            <person name="Ferguson M.E."/>
            <person name="Green R."/>
            <person name="Putnam N."/>
            <person name="Stites J."/>
            <person name="Rounsley S."/>
            <person name="Rokhsar D.S."/>
        </authorList>
    </citation>
    <scope>NUCLEOTIDE SEQUENCE [LARGE SCALE GENOMIC DNA]</scope>
    <source>
        <tissue evidence="4">Leaf</tissue>
    </source>
</reference>
<dbReference type="FunFam" id="3.30.390.50:FF:000003">
    <property type="entry name" value="Aldehyde oxidase1"/>
    <property type="match status" value="1"/>
</dbReference>
<dbReference type="SUPFAM" id="SSF56176">
    <property type="entry name" value="FAD-binding/transporter-associated domain-like"/>
    <property type="match status" value="1"/>
</dbReference>
<dbReference type="InterPro" id="IPR012675">
    <property type="entry name" value="Beta-grasp_dom_sf"/>
</dbReference>
<dbReference type="InterPro" id="IPR016166">
    <property type="entry name" value="FAD-bd_PCMH"/>
</dbReference>
<dbReference type="PROSITE" id="PS51387">
    <property type="entry name" value="FAD_PCMH"/>
    <property type="match status" value="1"/>
</dbReference>
<protein>
    <recommendedName>
        <fullName evidence="3">FAD-binding PCMH-type domain-containing protein</fullName>
    </recommendedName>
</protein>
<dbReference type="InterPro" id="IPR005107">
    <property type="entry name" value="CO_DH_flav_C"/>
</dbReference>
<dbReference type="InterPro" id="IPR036884">
    <property type="entry name" value="2Fe-2S-bd_dom_sf"/>
</dbReference>
<dbReference type="GO" id="GO:0005506">
    <property type="term" value="F:iron ion binding"/>
    <property type="evidence" value="ECO:0007669"/>
    <property type="project" value="InterPro"/>
</dbReference>
<dbReference type="InterPro" id="IPR002888">
    <property type="entry name" value="2Fe-2S-bd"/>
</dbReference>
<dbReference type="InterPro" id="IPR016169">
    <property type="entry name" value="FAD-bd_PCMH_sub2"/>
</dbReference>
<dbReference type="InterPro" id="IPR016208">
    <property type="entry name" value="Ald_Oxase/xanthine_DH-like"/>
</dbReference>
<dbReference type="PANTHER" id="PTHR11908">
    <property type="entry name" value="XANTHINE DEHYDROGENASE"/>
    <property type="match status" value="1"/>
</dbReference>
<dbReference type="Gene3D" id="3.30.390.50">
    <property type="entry name" value="CO dehydrogenase flavoprotein, C-terminal domain"/>
    <property type="match status" value="1"/>
</dbReference>
<dbReference type="AlphaFoldDB" id="A0A2C9VZU7"/>
<evidence type="ECO:0000256" key="1">
    <source>
        <dbReference type="ARBA" id="ARBA00001974"/>
    </source>
</evidence>
<dbReference type="Pfam" id="PF00941">
    <property type="entry name" value="FAD_binding_5"/>
    <property type="match status" value="1"/>
</dbReference>
<dbReference type="InterPro" id="IPR036318">
    <property type="entry name" value="FAD-bd_PCMH-like_sf"/>
</dbReference>
<dbReference type="SUPFAM" id="SSF47741">
    <property type="entry name" value="CO dehydrogenase ISP C-domain like"/>
    <property type="match status" value="1"/>
</dbReference>
<keyword evidence="2" id="KW-0500">Molybdenum</keyword>
<sequence length="571" mass="62814">MILGGCGACTVLLSKYDPLLDQVEDFTASSCLTLLCSINGCSITTTEGLGNSKVGFHSIHKRFSGFHASQCGFCTPGMCMSLFGALVNAEKTDRPEPSPRFSKMTVVEAEKAIAGNLCRCTGYRPIADACKSFAFNVDIEDLGFNSFWKKGERQEVNISGIPLYNHEICTFPAFLKREITPPFMLINSKRCSWHQPSSFEELQSLLKCCDADNLVRMKLVVGNTSMGYHRELEHYDRYIDLRYIPELSMIRRDHTGIEIGAAVTISKAIEALREENKAEFISAAASKLAFEKIADHMEKIAAKFIRNIGSIGGNLVMAQGKHFPSDIATVLLAASSFVHIITGSLHEKLSLEEFLERPPLDSKSVLVSVRIPNCRSIEDVYPERDSKLLFETYRAAPRPLGNALPFMNAAFLAEVSYSKSSSGSMLNSCKLAFGAFGTKHAIRAREVEEFLTGKLLTTVVLYEAIKLVKAIVVPADGTLHPAYRSSLAVGFLFDFLGQLVESNSNGRLNGYSSNSIFEDVKLKEKSDNLDHVKYPALLSSSKQVIPLNQEYHPIGRPITKSGSALQASGQL</sequence>
<dbReference type="GO" id="GO:0051536">
    <property type="term" value="F:iron-sulfur cluster binding"/>
    <property type="evidence" value="ECO:0007669"/>
    <property type="project" value="InterPro"/>
</dbReference>
<comment type="cofactor">
    <cofactor evidence="1">
        <name>FAD</name>
        <dbReference type="ChEBI" id="CHEBI:57692"/>
    </cofactor>
</comment>
<dbReference type="InterPro" id="IPR036010">
    <property type="entry name" value="2Fe-2S_ferredoxin-like_sf"/>
</dbReference>
<dbReference type="Pfam" id="PF03450">
    <property type="entry name" value="CO_deh_flav_C"/>
    <property type="match status" value="1"/>
</dbReference>
<feature type="domain" description="FAD-binding PCMH-type" evidence="3">
    <location>
        <begin position="186"/>
        <end position="376"/>
    </location>
</feature>
<accession>A0A2C9VZU7</accession>
<dbReference type="InterPro" id="IPR036683">
    <property type="entry name" value="CO_DH_flav_C_dom_sf"/>
</dbReference>
<dbReference type="EMBL" id="CM004390">
    <property type="protein sequence ID" value="OAY52094.1"/>
    <property type="molecule type" value="Genomic_DNA"/>
</dbReference>
<dbReference type="SMART" id="SM01092">
    <property type="entry name" value="CO_deh_flav_C"/>
    <property type="match status" value="1"/>
</dbReference>
<dbReference type="STRING" id="3983.A0A2C9VZU7"/>
<evidence type="ECO:0000259" key="3">
    <source>
        <dbReference type="PROSITE" id="PS51387"/>
    </source>
</evidence>
<dbReference type="InterPro" id="IPR002346">
    <property type="entry name" value="Mopterin_DH_FAD-bd"/>
</dbReference>
<dbReference type="Gene3D" id="1.10.150.120">
    <property type="entry name" value="[2Fe-2S]-binding domain"/>
    <property type="match status" value="1"/>
</dbReference>
<dbReference type="GO" id="GO:0016491">
    <property type="term" value="F:oxidoreductase activity"/>
    <property type="evidence" value="ECO:0000318"/>
    <property type="project" value="GO_Central"/>
</dbReference>
<dbReference type="Gene3D" id="3.10.20.30">
    <property type="match status" value="1"/>
</dbReference>
<dbReference type="GO" id="GO:0071949">
    <property type="term" value="F:FAD binding"/>
    <property type="evidence" value="ECO:0007669"/>
    <property type="project" value="InterPro"/>
</dbReference>
<dbReference type="PANTHER" id="PTHR11908:SF132">
    <property type="entry name" value="ALDEHYDE OXIDASE 1-RELATED"/>
    <property type="match status" value="1"/>
</dbReference>
<name>A0A2C9VZU7_MANES</name>
<dbReference type="Pfam" id="PF01799">
    <property type="entry name" value="Fer2_2"/>
    <property type="match status" value="1"/>
</dbReference>
<organism evidence="4">
    <name type="scientific">Manihot esculenta</name>
    <name type="common">Cassava</name>
    <name type="synonym">Jatropha manihot</name>
    <dbReference type="NCBI Taxonomy" id="3983"/>
    <lineage>
        <taxon>Eukaryota</taxon>
        <taxon>Viridiplantae</taxon>
        <taxon>Streptophyta</taxon>
        <taxon>Embryophyta</taxon>
        <taxon>Tracheophyta</taxon>
        <taxon>Spermatophyta</taxon>
        <taxon>Magnoliopsida</taxon>
        <taxon>eudicotyledons</taxon>
        <taxon>Gunneridae</taxon>
        <taxon>Pentapetalae</taxon>
        <taxon>rosids</taxon>
        <taxon>fabids</taxon>
        <taxon>Malpighiales</taxon>
        <taxon>Euphorbiaceae</taxon>
        <taxon>Crotonoideae</taxon>
        <taxon>Manihoteae</taxon>
        <taxon>Manihot</taxon>
    </lineage>
</organism>
<evidence type="ECO:0000313" key="4">
    <source>
        <dbReference type="EMBL" id="OAY52094.1"/>
    </source>
</evidence>